<proteinExistence type="predicted"/>
<gene>
    <name evidence="1" type="ORF">HUJ06_004550</name>
</gene>
<protein>
    <submittedName>
        <fullName evidence="1">Uncharacterized protein</fullName>
    </submittedName>
</protein>
<dbReference type="AlphaFoldDB" id="A0A822ZPC5"/>
<reference evidence="1 2" key="1">
    <citation type="journal article" date="2020" name="Mol. Biol. Evol.">
        <title>Distinct Expression and Methylation Patterns for Genes with Different Fates following a Single Whole-Genome Duplication in Flowering Plants.</title>
        <authorList>
            <person name="Shi T."/>
            <person name="Rahmani R.S."/>
            <person name="Gugger P.F."/>
            <person name="Wang M."/>
            <person name="Li H."/>
            <person name="Zhang Y."/>
            <person name="Li Z."/>
            <person name="Wang Q."/>
            <person name="Van de Peer Y."/>
            <person name="Marchal K."/>
            <person name="Chen J."/>
        </authorList>
    </citation>
    <scope>NUCLEOTIDE SEQUENCE [LARGE SCALE GENOMIC DNA]</scope>
    <source>
        <tissue evidence="1">Leaf</tissue>
    </source>
</reference>
<name>A0A822ZPC5_NELNU</name>
<organism evidence="1 2">
    <name type="scientific">Nelumbo nucifera</name>
    <name type="common">Sacred lotus</name>
    <dbReference type="NCBI Taxonomy" id="4432"/>
    <lineage>
        <taxon>Eukaryota</taxon>
        <taxon>Viridiplantae</taxon>
        <taxon>Streptophyta</taxon>
        <taxon>Embryophyta</taxon>
        <taxon>Tracheophyta</taxon>
        <taxon>Spermatophyta</taxon>
        <taxon>Magnoliopsida</taxon>
        <taxon>Proteales</taxon>
        <taxon>Nelumbonaceae</taxon>
        <taxon>Nelumbo</taxon>
    </lineage>
</organism>
<keyword evidence="2" id="KW-1185">Reference proteome</keyword>
<dbReference type="EMBL" id="DUZY01000007">
    <property type="protein sequence ID" value="DAD46320.1"/>
    <property type="molecule type" value="Genomic_DNA"/>
</dbReference>
<accession>A0A822ZPC5</accession>
<sequence>MDFVPGESAIKTDVIETDKETINILVALGMTDLSSIVNQAEPALPPPAFGTQG</sequence>
<evidence type="ECO:0000313" key="2">
    <source>
        <dbReference type="Proteomes" id="UP000607653"/>
    </source>
</evidence>
<dbReference type="Proteomes" id="UP000607653">
    <property type="component" value="Unassembled WGS sequence"/>
</dbReference>
<evidence type="ECO:0000313" key="1">
    <source>
        <dbReference type="EMBL" id="DAD46320.1"/>
    </source>
</evidence>
<comment type="caution">
    <text evidence="1">The sequence shown here is derived from an EMBL/GenBank/DDBJ whole genome shotgun (WGS) entry which is preliminary data.</text>
</comment>